<proteinExistence type="predicted"/>
<dbReference type="Gene3D" id="1.25.40.10">
    <property type="entry name" value="Tetratricopeptide repeat domain"/>
    <property type="match status" value="1"/>
</dbReference>
<organism evidence="2 3">
    <name type="scientific">Microvirga aerophila</name>
    <dbReference type="NCBI Taxonomy" id="670291"/>
    <lineage>
        <taxon>Bacteria</taxon>
        <taxon>Pseudomonadati</taxon>
        <taxon>Pseudomonadota</taxon>
        <taxon>Alphaproteobacteria</taxon>
        <taxon>Hyphomicrobiales</taxon>
        <taxon>Methylobacteriaceae</taxon>
        <taxon>Microvirga</taxon>
    </lineage>
</organism>
<dbReference type="SUPFAM" id="SSF55073">
    <property type="entry name" value="Nucleotide cyclase"/>
    <property type="match status" value="1"/>
</dbReference>
<feature type="domain" description="Guanylate cyclase" evidence="1">
    <location>
        <begin position="14"/>
        <end position="128"/>
    </location>
</feature>
<name>A0A512BV75_9HYPH</name>
<dbReference type="Pfam" id="PF00211">
    <property type="entry name" value="Guanylate_cyc"/>
    <property type="match status" value="1"/>
</dbReference>
<evidence type="ECO:0000313" key="2">
    <source>
        <dbReference type="EMBL" id="GEO15861.1"/>
    </source>
</evidence>
<dbReference type="EMBL" id="BJYU01000050">
    <property type="protein sequence ID" value="GEO15861.1"/>
    <property type="molecule type" value="Genomic_DNA"/>
</dbReference>
<accession>A0A512BV75</accession>
<dbReference type="RefSeq" id="WP_114187999.1">
    <property type="nucleotide sequence ID" value="NZ_BJYU01000050.1"/>
</dbReference>
<dbReference type="AlphaFoldDB" id="A0A512BV75"/>
<dbReference type="SMART" id="SM00028">
    <property type="entry name" value="TPR"/>
    <property type="match status" value="3"/>
</dbReference>
<dbReference type="SUPFAM" id="SSF48452">
    <property type="entry name" value="TPR-like"/>
    <property type="match status" value="1"/>
</dbReference>
<evidence type="ECO:0000259" key="1">
    <source>
        <dbReference type="PROSITE" id="PS50125"/>
    </source>
</evidence>
<dbReference type="PROSITE" id="PS50125">
    <property type="entry name" value="GUANYLATE_CYCLASE_2"/>
    <property type="match status" value="1"/>
</dbReference>
<dbReference type="InterPro" id="IPR029787">
    <property type="entry name" value="Nucleotide_cyclase"/>
</dbReference>
<dbReference type="GO" id="GO:0035556">
    <property type="term" value="P:intracellular signal transduction"/>
    <property type="evidence" value="ECO:0007669"/>
    <property type="project" value="InterPro"/>
</dbReference>
<dbReference type="InterPro" id="IPR011990">
    <property type="entry name" value="TPR-like_helical_dom_sf"/>
</dbReference>
<dbReference type="PANTHER" id="PTHR43081:SF19">
    <property type="entry name" value="PH-SENSITIVE ADENYLATE CYCLASE RV1264"/>
    <property type="match status" value="1"/>
</dbReference>
<evidence type="ECO:0000313" key="3">
    <source>
        <dbReference type="Proteomes" id="UP000321085"/>
    </source>
</evidence>
<dbReference type="InterPro" id="IPR019734">
    <property type="entry name" value="TPR_rpt"/>
</dbReference>
<dbReference type="Pfam" id="PF13181">
    <property type="entry name" value="TPR_8"/>
    <property type="match status" value="1"/>
</dbReference>
<dbReference type="InterPro" id="IPR001054">
    <property type="entry name" value="A/G_cyclase"/>
</dbReference>
<dbReference type="GO" id="GO:0004016">
    <property type="term" value="F:adenylate cyclase activity"/>
    <property type="evidence" value="ECO:0007669"/>
    <property type="project" value="UniProtKB-ARBA"/>
</dbReference>
<reference evidence="2 3" key="1">
    <citation type="submission" date="2019-07" db="EMBL/GenBank/DDBJ databases">
        <title>Whole genome shotgun sequence of Microvirga aerophila NBRC 106136.</title>
        <authorList>
            <person name="Hosoyama A."/>
            <person name="Uohara A."/>
            <person name="Ohji S."/>
            <person name="Ichikawa N."/>
        </authorList>
    </citation>
    <scope>NUCLEOTIDE SEQUENCE [LARGE SCALE GENOMIC DNA]</scope>
    <source>
        <strain evidence="2 3">NBRC 106136</strain>
    </source>
</reference>
<gene>
    <name evidence="2" type="ORF">MAE02_35570</name>
</gene>
<sequence length="585" mass="65208">MARKEHKIERRLAAIFAADVANYSRLMEQDEVGTLHALTAHRQIMSRLIAEHGGRIANTAGDSVLAEFPSAVDAVQCAIAVQAALAQANLDIPDEQRVRFRLGVHVGDVMVQNGDLMGDGVNIAARLESLAEPGGVCISGTAHAFVRKVLPLAYNDLGSHVVKNMEEPVQVYHVADPTIMEHKQRRGKEASRSDGGRLTIAVMPFANLSDDPAQQYFSDGITEDIITDLSRFHELTVRAKSSTFGWRDRNVDGWQLKQELGVDYIVEGSVRRLGDRLRITAQLTDAISGNHLWSERFDRTQQHIFAIQDEIVRVIVASLVGRLGAAGAERAKRKPPASLAAYECVLHGRSLPVVEPEAEAEARRLYERALELDPNYAQAHARLAYLLTLEWWWEMSLSQSLLDRALGLAKKAVALDQHDRVCHDILGWVYLHWKAFDLAEQHKLRALELNPCDPEQIAGMGVLYTFLGRADEGIAWLEQAKRIDPYFDPAWWWNMVGVAHFVASRYDEALAAFRRSSSTPVWAHAYQAACCALLGQMDRARDHAAEVLNRTPDFSLTCLATKELLKRPEDTQRLVEGMQAAGLPE</sequence>
<dbReference type="OrthoDB" id="9807521at2"/>
<dbReference type="InterPro" id="IPR050697">
    <property type="entry name" value="Adenylyl/Guanylyl_Cyclase_3/4"/>
</dbReference>
<dbReference type="Gene3D" id="3.30.70.1230">
    <property type="entry name" value="Nucleotide cyclase"/>
    <property type="match status" value="1"/>
</dbReference>
<comment type="caution">
    <text evidence="2">The sequence shown here is derived from an EMBL/GenBank/DDBJ whole genome shotgun (WGS) entry which is preliminary data.</text>
</comment>
<dbReference type="Proteomes" id="UP000321085">
    <property type="component" value="Unassembled WGS sequence"/>
</dbReference>
<dbReference type="SUPFAM" id="SSF52964">
    <property type="entry name" value="TolB, N-terminal domain"/>
    <property type="match status" value="1"/>
</dbReference>
<dbReference type="GO" id="GO:0006171">
    <property type="term" value="P:cAMP biosynthetic process"/>
    <property type="evidence" value="ECO:0007669"/>
    <property type="project" value="TreeGrafter"/>
</dbReference>
<keyword evidence="3" id="KW-1185">Reference proteome</keyword>
<dbReference type="CDD" id="cd07302">
    <property type="entry name" value="CHD"/>
    <property type="match status" value="1"/>
</dbReference>
<dbReference type="Gene3D" id="3.40.50.10070">
    <property type="entry name" value="TolB, N-terminal domain"/>
    <property type="match status" value="1"/>
</dbReference>
<dbReference type="PANTHER" id="PTHR43081">
    <property type="entry name" value="ADENYLATE CYCLASE, TERMINAL-DIFFERENTIATION SPECIFIC-RELATED"/>
    <property type="match status" value="1"/>
</dbReference>
<protein>
    <submittedName>
        <fullName evidence="2">Adenylate class-3/4/guanylyl cyclase</fullName>
    </submittedName>
</protein>